<dbReference type="AlphaFoldDB" id="A0A922MZY4"/>
<comment type="caution">
    <text evidence="2">The sequence shown here is derived from an EMBL/GenBank/DDBJ whole genome shotgun (WGS) entry which is preliminary data.</text>
</comment>
<accession>A0A922MZY4</accession>
<feature type="compositionally biased region" description="Polar residues" evidence="1">
    <location>
        <begin position="152"/>
        <end position="269"/>
    </location>
</feature>
<name>A0A922MZY4_SPOEX</name>
<organism evidence="2 3">
    <name type="scientific">Spodoptera exigua</name>
    <name type="common">Beet armyworm</name>
    <name type="synonym">Noctua fulgens</name>
    <dbReference type="NCBI Taxonomy" id="7107"/>
    <lineage>
        <taxon>Eukaryota</taxon>
        <taxon>Metazoa</taxon>
        <taxon>Ecdysozoa</taxon>
        <taxon>Arthropoda</taxon>
        <taxon>Hexapoda</taxon>
        <taxon>Insecta</taxon>
        <taxon>Pterygota</taxon>
        <taxon>Neoptera</taxon>
        <taxon>Endopterygota</taxon>
        <taxon>Lepidoptera</taxon>
        <taxon>Glossata</taxon>
        <taxon>Ditrysia</taxon>
        <taxon>Noctuoidea</taxon>
        <taxon>Noctuidae</taxon>
        <taxon>Amphipyrinae</taxon>
        <taxon>Spodoptera</taxon>
    </lineage>
</organism>
<evidence type="ECO:0008006" key="4">
    <source>
        <dbReference type="Google" id="ProtNLM"/>
    </source>
</evidence>
<evidence type="ECO:0000313" key="3">
    <source>
        <dbReference type="Proteomes" id="UP000814243"/>
    </source>
</evidence>
<gene>
    <name evidence="2" type="ORF">HF086_011406</name>
</gene>
<sequence>MDRDHFEPQDIYNFDETGVTTVQKPDRVVARRGTRQVAAITSAERRTLVTLAFAANALGNAIPPMFVFPRIRYQEHFIRDGPVGSIGTGNPSGWMQDDRLAFERQEYTLSTVTYFKKLLFAFICDRQAKPKQYRRSDYGSEHSCKIPERQIPDQQPSPKPSTSRQIPDQQPSPKPSTSHQIPDQQPSPKPSTSRQIPDQQPSPKPFTSHQIPDQQPSPKPSTSHQIPDQQLSPKPSTSCQIPDQQPSPKPSTSHQIPDQQPSPKPSTSHTPEKEAVRKEYEERQKRLKDKQVSKGKGKARKKANTPPASSEEEEYYCLVCLEAFSDSRSGEKWVQCQGTCRLWSHIDCTDGNRYYICHNCSESD</sequence>
<feature type="compositionally biased region" description="Basic residues" evidence="1">
    <location>
        <begin position="293"/>
        <end position="303"/>
    </location>
</feature>
<feature type="compositionally biased region" description="Basic and acidic residues" evidence="1">
    <location>
        <begin position="134"/>
        <end position="151"/>
    </location>
</feature>
<evidence type="ECO:0000313" key="2">
    <source>
        <dbReference type="EMBL" id="KAH9645944.1"/>
    </source>
</evidence>
<feature type="region of interest" description="Disordered" evidence="1">
    <location>
        <begin position="131"/>
        <end position="312"/>
    </location>
</feature>
<reference evidence="2" key="1">
    <citation type="journal article" date="2021" name="G3 (Bethesda)">
        <title>Genome and transcriptome analysis of the beet armyworm Spodoptera exigua reveals targets for pest control. .</title>
        <authorList>
            <person name="Simon S."/>
            <person name="Breeschoten T."/>
            <person name="Jansen H.J."/>
            <person name="Dirks R.P."/>
            <person name="Schranz M.E."/>
            <person name="Ros V.I.D."/>
        </authorList>
    </citation>
    <scope>NUCLEOTIDE SEQUENCE</scope>
    <source>
        <strain evidence="2">TB_SE_WUR_2020</strain>
    </source>
</reference>
<proteinExistence type="predicted"/>
<dbReference type="SUPFAM" id="SSF57903">
    <property type="entry name" value="FYVE/PHD zinc finger"/>
    <property type="match status" value="1"/>
</dbReference>
<dbReference type="InterPro" id="IPR011011">
    <property type="entry name" value="Znf_FYVE_PHD"/>
</dbReference>
<protein>
    <recommendedName>
        <fullName evidence="4">Zinc finger PHD-type domain-containing protein</fullName>
    </recommendedName>
</protein>
<dbReference type="Proteomes" id="UP000814243">
    <property type="component" value="Unassembled WGS sequence"/>
</dbReference>
<evidence type="ECO:0000256" key="1">
    <source>
        <dbReference type="SAM" id="MobiDB-lite"/>
    </source>
</evidence>
<dbReference type="EMBL" id="JACEFF010000005">
    <property type="protein sequence ID" value="KAH9645944.1"/>
    <property type="molecule type" value="Genomic_DNA"/>
</dbReference>
<feature type="compositionally biased region" description="Basic and acidic residues" evidence="1">
    <location>
        <begin position="270"/>
        <end position="292"/>
    </location>
</feature>